<sequence>MAFCSGLLFFALSTISVSGVLFYGIVEAFGVTRQEASWPVTLSVSLLPLAGVTLSALYVGVNVLVAQHFDKRRTLACSLMFTVGGLNNFTVPPLIEWFRTTYGIRGAFLLYGAILLNGIPFSFALRSPVQPRAPTKSGSGQMNDLDGDTDSKKFAPLLSCAEVNGPYENETTTNEQQLFCASGGTKNGAATACTVDRDICVQTRHPLMSRFKANELVKLRDAVKPFMTLAFFVSAVSFAAVNFGMALFTLLSTDLAADRGIEPSESVFLLQAFSVGDIVFRPLAGIAINSNLFSIELVMFLGFIVQGAAFELLACFRPLYAMLAASTLIGTTCGSRIAIQTPVLVKDFGVERLPVMFGGLLFCVGVALLLRPPFLGYFRDNLGSYAGVLHTMAAANAFLSVIWAVKLVKRKMTPKKESAQSIKDVNVSKKLLDPTDGTTDTPK</sequence>
<keyword evidence="2" id="KW-0813">Transport</keyword>
<keyword evidence="4 6" id="KW-1133">Transmembrane helix</keyword>
<reference evidence="7 8" key="1">
    <citation type="journal article" date="2020" name="Cell">
        <title>Large-Scale Comparative Analyses of Tick Genomes Elucidate Their Genetic Diversity and Vector Capacities.</title>
        <authorList>
            <consortium name="Tick Genome and Microbiome Consortium (TIGMIC)"/>
            <person name="Jia N."/>
            <person name="Wang J."/>
            <person name="Shi W."/>
            <person name="Du L."/>
            <person name="Sun Y."/>
            <person name="Zhan W."/>
            <person name="Jiang J.F."/>
            <person name="Wang Q."/>
            <person name="Zhang B."/>
            <person name="Ji P."/>
            <person name="Bell-Sakyi L."/>
            <person name="Cui X.M."/>
            <person name="Yuan T.T."/>
            <person name="Jiang B.G."/>
            <person name="Yang W.F."/>
            <person name="Lam T.T."/>
            <person name="Chang Q.C."/>
            <person name="Ding S.J."/>
            <person name="Wang X.J."/>
            <person name="Zhu J.G."/>
            <person name="Ruan X.D."/>
            <person name="Zhao L."/>
            <person name="Wei J.T."/>
            <person name="Ye R.Z."/>
            <person name="Que T.C."/>
            <person name="Du C.H."/>
            <person name="Zhou Y.H."/>
            <person name="Cheng J.X."/>
            <person name="Dai P.F."/>
            <person name="Guo W.B."/>
            <person name="Han X.H."/>
            <person name="Huang E.J."/>
            <person name="Li L.F."/>
            <person name="Wei W."/>
            <person name="Gao Y.C."/>
            <person name="Liu J.Z."/>
            <person name="Shao H.Z."/>
            <person name="Wang X."/>
            <person name="Wang C.C."/>
            <person name="Yang T.C."/>
            <person name="Huo Q.B."/>
            <person name="Li W."/>
            <person name="Chen H.Y."/>
            <person name="Chen S.E."/>
            <person name="Zhou L.G."/>
            <person name="Ni X.B."/>
            <person name="Tian J.H."/>
            <person name="Sheng Y."/>
            <person name="Liu T."/>
            <person name="Pan Y.S."/>
            <person name="Xia L.Y."/>
            <person name="Li J."/>
            <person name="Zhao F."/>
            <person name="Cao W.C."/>
        </authorList>
    </citation>
    <scope>NUCLEOTIDE SEQUENCE [LARGE SCALE GENOMIC DNA]</scope>
    <source>
        <strain evidence="7">HaeL-2018</strain>
    </source>
</reference>
<keyword evidence="8" id="KW-1185">Reference proteome</keyword>
<dbReference type="GO" id="GO:0016020">
    <property type="term" value="C:membrane"/>
    <property type="evidence" value="ECO:0007669"/>
    <property type="project" value="UniProtKB-SubCell"/>
</dbReference>
<dbReference type="OrthoDB" id="5667at2759"/>
<comment type="subcellular location">
    <subcellularLocation>
        <location evidence="1">Membrane</location>
        <topology evidence="1">Multi-pass membrane protein</topology>
    </subcellularLocation>
</comment>
<dbReference type="InterPro" id="IPR011701">
    <property type="entry name" value="MFS"/>
</dbReference>
<comment type="caution">
    <text evidence="7">The sequence shown here is derived from an EMBL/GenBank/DDBJ whole genome shotgun (WGS) entry which is preliminary data.</text>
</comment>
<dbReference type="SUPFAM" id="SSF103473">
    <property type="entry name" value="MFS general substrate transporter"/>
    <property type="match status" value="1"/>
</dbReference>
<dbReference type="OMA" id="QYSKEIR"/>
<feature type="transmembrane region" description="Helical" evidence="6">
    <location>
        <begin position="7"/>
        <end position="26"/>
    </location>
</feature>
<dbReference type="InterPro" id="IPR052983">
    <property type="entry name" value="MFS_Riboflavin_Transporter"/>
</dbReference>
<dbReference type="GO" id="GO:0022857">
    <property type="term" value="F:transmembrane transporter activity"/>
    <property type="evidence" value="ECO:0007669"/>
    <property type="project" value="InterPro"/>
</dbReference>
<evidence type="ECO:0000313" key="7">
    <source>
        <dbReference type="EMBL" id="KAH9376824.1"/>
    </source>
</evidence>
<accession>A0A9J6GQ86</accession>
<feature type="transmembrane region" description="Helical" evidence="6">
    <location>
        <begin position="107"/>
        <end position="125"/>
    </location>
</feature>
<feature type="transmembrane region" description="Helical" evidence="6">
    <location>
        <begin position="46"/>
        <end position="65"/>
    </location>
</feature>
<evidence type="ECO:0000256" key="3">
    <source>
        <dbReference type="ARBA" id="ARBA00022692"/>
    </source>
</evidence>
<evidence type="ECO:0000313" key="8">
    <source>
        <dbReference type="Proteomes" id="UP000821853"/>
    </source>
</evidence>
<organism evidence="7 8">
    <name type="scientific">Haemaphysalis longicornis</name>
    <name type="common">Bush tick</name>
    <dbReference type="NCBI Taxonomy" id="44386"/>
    <lineage>
        <taxon>Eukaryota</taxon>
        <taxon>Metazoa</taxon>
        <taxon>Ecdysozoa</taxon>
        <taxon>Arthropoda</taxon>
        <taxon>Chelicerata</taxon>
        <taxon>Arachnida</taxon>
        <taxon>Acari</taxon>
        <taxon>Parasitiformes</taxon>
        <taxon>Ixodida</taxon>
        <taxon>Ixodoidea</taxon>
        <taxon>Ixodidae</taxon>
        <taxon>Haemaphysalinae</taxon>
        <taxon>Haemaphysalis</taxon>
    </lineage>
</organism>
<feature type="transmembrane region" description="Helical" evidence="6">
    <location>
        <begin position="382"/>
        <end position="405"/>
    </location>
</feature>
<feature type="transmembrane region" description="Helical" evidence="6">
    <location>
        <begin position="77"/>
        <end position="95"/>
    </location>
</feature>
<feature type="transmembrane region" description="Helical" evidence="6">
    <location>
        <begin position="351"/>
        <end position="370"/>
    </location>
</feature>
<feature type="transmembrane region" description="Helical" evidence="6">
    <location>
        <begin position="226"/>
        <end position="248"/>
    </location>
</feature>
<protein>
    <recommendedName>
        <fullName evidence="9">Monocarboxylate transporter</fullName>
    </recommendedName>
</protein>
<dbReference type="Gene3D" id="1.20.1250.20">
    <property type="entry name" value="MFS general substrate transporter like domains"/>
    <property type="match status" value="1"/>
</dbReference>
<proteinExistence type="predicted"/>
<dbReference type="PANTHER" id="PTHR43385:SF1">
    <property type="entry name" value="RIBOFLAVIN TRANSPORTER RIBJ"/>
    <property type="match status" value="1"/>
</dbReference>
<dbReference type="VEuPathDB" id="VectorBase:HLOH_064775"/>
<evidence type="ECO:0000256" key="5">
    <source>
        <dbReference type="ARBA" id="ARBA00023136"/>
    </source>
</evidence>
<evidence type="ECO:0000256" key="1">
    <source>
        <dbReference type="ARBA" id="ARBA00004141"/>
    </source>
</evidence>
<dbReference type="AlphaFoldDB" id="A0A9J6GQ86"/>
<name>A0A9J6GQ86_HAELO</name>
<evidence type="ECO:0000256" key="4">
    <source>
        <dbReference type="ARBA" id="ARBA00022989"/>
    </source>
</evidence>
<dbReference type="EMBL" id="JABSTR010000008">
    <property type="protein sequence ID" value="KAH9376824.1"/>
    <property type="molecule type" value="Genomic_DNA"/>
</dbReference>
<gene>
    <name evidence="7" type="ORF">HPB48_009732</name>
</gene>
<evidence type="ECO:0000256" key="2">
    <source>
        <dbReference type="ARBA" id="ARBA00022448"/>
    </source>
</evidence>
<dbReference type="Proteomes" id="UP000821853">
    <property type="component" value="Unassembled WGS sequence"/>
</dbReference>
<evidence type="ECO:0008006" key="9">
    <source>
        <dbReference type="Google" id="ProtNLM"/>
    </source>
</evidence>
<keyword evidence="5 6" id="KW-0472">Membrane</keyword>
<dbReference type="PANTHER" id="PTHR43385">
    <property type="entry name" value="RIBOFLAVIN TRANSPORTER RIBJ"/>
    <property type="match status" value="1"/>
</dbReference>
<keyword evidence="3 6" id="KW-0812">Transmembrane</keyword>
<feature type="transmembrane region" description="Helical" evidence="6">
    <location>
        <begin position="319"/>
        <end position="339"/>
    </location>
</feature>
<evidence type="ECO:0000256" key="6">
    <source>
        <dbReference type="SAM" id="Phobius"/>
    </source>
</evidence>
<dbReference type="Pfam" id="PF07690">
    <property type="entry name" value="MFS_1"/>
    <property type="match status" value="1"/>
</dbReference>
<dbReference type="InterPro" id="IPR036259">
    <property type="entry name" value="MFS_trans_sf"/>
</dbReference>